<evidence type="ECO:0000256" key="1">
    <source>
        <dbReference type="ARBA" id="ARBA00000085"/>
    </source>
</evidence>
<dbReference type="InterPro" id="IPR003594">
    <property type="entry name" value="HATPase_dom"/>
</dbReference>
<feature type="coiled-coil region" evidence="7">
    <location>
        <begin position="494"/>
        <end position="542"/>
    </location>
</feature>
<keyword evidence="5" id="KW-0418">Kinase</keyword>
<dbReference type="Proteomes" id="UP001320876">
    <property type="component" value="Unassembled WGS sequence"/>
</dbReference>
<organism evidence="9 10">
    <name type="scientific">Luteolibacter arcticus</name>
    <dbReference type="NCBI Taxonomy" id="1581411"/>
    <lineage>
        <taxon>Bacteria</taxon>
        <taxon>Pseudomonadati</taxon>
        <taxon>Verrucomicrobiota</taxon>
        <taxon>Verrucomicrobiia</taxon>
        <taxon>Verrucomicrobiales</taxon>
        <taxon>Verrucomicrobiaceae</taxon>
        <taxon>Luteolibacter</taxon>
    </lineage>
</organism>
<keyword evidence="3" id="KW-0808">Transferase</keyword>
<dbReference type="EMBL" id="JAPDDT010000029">
    <property type="protein sequence ID" value="MCW1926544.1"/>
    <property type="molecule type" value="Genomic_DNA"/>
</dbReference>
<keyword evidence="7" id="KW-0175">Coiled coil</keyword>
<dbReference type="Gene3D" id="3.30.565.10">
    <property type="entry name" value="Histidine kinase-like ATPase, C-terminal domain"/>
    <property type="match status" value="2"/>
</dbReference>
<dbReference type="RefSeq" id="WP_264490652.1">
    <property type="nucleotide sequence ID" value="NZ_JAPDDT010000029.1"/>
</dbReference>
<dbReference type="PANTHER" id="PTHR44936">
    <property type="entry name" value="SENSOR PROTEIN CREC"/>
    <property type="match status" value="1"/>
</dbReference>
<dbReference type="InterPro" id="IPR036890">
    <property type="entry name" value="HATPase_C_sf"/>
</dbReference>
<dbReference type="EC" id="2.7.13.3" evidence="2"/>
<dbReference type="SMART" id="SM00387">
    <property type="entry name" value="HATPase_c"/>
    <property type="match status" value="1"/>
</dbReference>
<dbReference type="SUPFAM" id="SSF55874">
    <property type="entry name" value="ATPase domain of HSP90 chaperone/DNA topoisomerase II/histidine kinase"/>
    <property type="match status" value="2"/>
</dbReference>
<evidence type="ECO:0000256" key="3">
    <source>
        <dbReference type="ARBA" id="ARBA00022679"/>
    </source>
</evidence>
<comment type="caution">
    <text evidence="9">The sequence shown here is derived from an EMBL/GenBank/DDBJ whole genome shotgun (WGS) entry which is preliminary data.</text>
</comment>
<keyword evidence="6 9" id="KW-0067">ATP-binding</keyword>
<evidence type="ECO:0000256" key="5">
    <source>
        <dbReference type="ARBA" id="ARBA00022777"/>
    </source>
</evidence>
<gene>
    <name evidence="9" type="ORF">OKA05_28590</name>
</gene>
<accession>A0ABT3GSV2</accession>
<name>A0ABT3GSV2_9BACT</name>
<evidence type="ECO:0000256" key="2">
    <source>
        <dbReference type="ARBA" id="ARBA00012438"/>
    </source>
</evidence>
<comment type="catalytic activity">
    <reaction evidence="1">
        <text>ATP + protein L-histidine = ADP + protein N-phospho-L-histidine.</text>
        <dbReference type="EC" id="2.7.13.3"/>
    </reaction>
</comment>
<sequence length="766" mass="87279">MPRAKGKENPKDTFRISSALKTIIGRELITDDFVAVFELVKNAFDAHARNVEIRFEGLTTENPKLIIKDDGKGMTGSDIDSKWLFVAYSAKREGIEDDVTGKPKDYRDKINTERTFAGAKGVGRFSCDRLGRYLNLYTRTRASGPYEHLEIDWQDFEEDSETEFVEVKIKRNSPIKIPHELKSGTILEISGLREKWDREQLKKLRDSLRKLINPNQENDAKRFAVTLSAPDEGSADKEESESRDRVNGRIKNFLFEELGVRTTEIHCEVDEDGEKITTTLTDRGTLIYRLVERCPFYHLQNIRVHLFALNRSAKIHFLKVMGVRNVSYGSVFLYKNGFRVHPLGEEGDDGFGIERRKQQGQSRYLGTRDLSGRVEIFGGNNRFKETSSRNSGFIESPEWRELLQFFKEYVLRRLEIYAVDVIKWGNPVKGSDEELLPSDVKAQILEVINKLTNDPDVLDVQYDPHLLDILEERQSASVTTALSNFKRIAEKTGNQKLRREVARTERRVKALATAKEEAETEARQARKEKALSEKQLADERQKNVFLLATTADPELQRLHLEHWIGIAAPELRENVRKLIAVVKSGKADQDQLLKGLTAIQKWVDQLVGASRIATRADFSLQYPTRRMDLARYIFEYLTSDVVEKTDRLKIDVNMNANPFEVMMRPIEATILFDNLISNAEKARARHMRFAIETSGKNLTIDVANDGEKVPKSMLSSMFELGISGRGGSGIGLYTCKEIVTGMGGEISFVGNDPMMGGAQFRIVFYR</sequence>
<dbReference type="Pfam" id="PF02518">
    <property type="entry name" value="HATPase_c"/>
    <property type="match status" value="1"/>
</dbReference>
<dbReference type="InterPro" id="IPR005467">
    <property type="entry name" value="His_kinase_dom"/>
</dbReference>
<protein>
    <recommendedName>
        <fullName evidence="2">histidine kinase</fullName>
        <ecNumber evidence="2">2.7.13.3</ecNumber>
    </recommendedName>
</protein>
<keyword evidence="4" id="KW-0547">Nucleotide-binding</keyword>
<dbReference type="GO" id="GO:0005524">
    <property type="term" value="F:ATP binding"/>
    <property type="evidence" value="ECO:0007669"/>
    <property type="project" value="UniProtKB-KW"/>
</dbReference>
<keyword evidence="10" id="KW-1185">Reference proteome</keyword>
<dbReference type="PROSITE" id="PS50109">
    <property type="entry name" value="HIS_KIN"/>
    <property type="match status" value="1"/>
</dbReference>
<evidence type="ECO:0000256" key="4">
    <source>
        <dbReference type="ARBA" id="ARBA00022741"/>
    </source>
</evidence>
<evidence type="ECO:0000259" key="8">
    <source>
        <dbReference type="PROSITE" id="PS50109"/>
    </source>
</evidence>
<evidence type="ECO:0000313" key="10">
    <source>
        <dbReference type="Proteomes" id="UP001320876"/>
    </source>
</evidence>
<feature type="domain" description="Histidine kinase" evidence="8">
    <location>
        <begin position="566"/>
        <end position="766"/>
    </location>
</feature>
<dbReference type="PANTHER" id="PTHR44936:SF10">
    <property type="entry name" value="SENSOR PROTEIN RSTB"/>
    <property type="match status" value="1"/>
</dbReference>
<evidence type="ECO:0000256" key="6">
    <source>
        <dbReference type="ARBA" id="ARBA00022840"/>
    </source>
</evidence>
<dbReference type="InterPro" id="IPR050980">
    <property type="entry name" value="2C_sensor_his_kinase"/>
</dbReference>
<reference evidence="9 10" key="1">
    <citation type="submission" date="2022-10" db="EMBL/GenBank/DDBJ databases">
        <title>Luteolibacter arcticus strain CCTCC AB 2014275, whole genome shotgun sequencing project.</title>
        <authorList>
            <person name="Zhao G."/>
            <person name="Shen L."/>
        </authorList>
    </citation>
    <scope>NUCLEOTIDE SEQUENCE [LARGE SCALE GENOMIC DNA]</scope>
    <source>
        <strain evidence="9 10">CCTCC AB 2014275</strain>
    </source>
</reference>
<evidence type="ECO:0000256" key="7">
    <source>
        <dbReference type="SAM" id="Coils"/>
    </source>
</evidence>
<evidence type="ECO:0000313" key="9">
    <source>
        <dbReference type="EMBL" id="MCW1926544.1"/>
    </source>
</evidence>
<dbReference type="Pfam" id="PF13589">
    <property type="entry name" value="HATPase_c_3"/>
    <property type="match status" value="1"/>
</dbReference>
<proteinExistence type="predicted"/>